<evidence type="ECO:0000259" key="2">
    <source>
        <dbReference type="Pfam" id="PF12484"/>
    </source>
</evidence>
<feature type="non-terminal residue" evidence="3">
    <location>
        <position position="1"/>
    </location>
</feature>
<dbReference type="Pfam" id="PF12484">
    <property type="entry name" value="PPE-SVP"/>
    <property type="match status" value="1"/>
</dbReference>
<dbReference type="RefSeq" id="WP_329779838.1">
    <property type="nucleotide sequence ID" value="NZ_JAYJJR010000048.1"/>
</dbReference>
<feature type="region of interest" description="Disordered" evidence="1">
    <location>
        <begin position="1"/>
        <end position="23"/>
    </location>
</feature>
<comment type="caution">
    <text evidence="3">The sequence shown here is derived from an EMBL/GenBank/DDBJ whole genome shotgun (WGS) entry which is preliminary data.</text>
</comment>
<dbReference type="Proteomes" id="UP001299596">
    <property type="component" value="Unassembled WGS sequence"/>
</dbReference>
<name>A0ABU5XPK8_9MYCO</name>
<dbReference type="InterPro" id="IPR022171">
    <property type="entry name" value="PPE_C"/>
</dbReference>
<keyword evidence="4" id="KW-1185">Reference proteome</keyword>
<protein>
    <submittedName>
        <fullName evidence="3">PE/PPE C-terminal domain-containing protein</fullName>
    </submittedName>
</protein>
<feature type="compositionally biased region" description="Polar residues" evidence="1">
    <location>
        <begin position="227"/>
        <end position="238"/>
    </location>
</feature>
<gene>
    <name evidence="3" type="ORF">K6T79_24615</name>
</gene>
<sequence length="283" mass="27450">APDTGALTAAPQTTNPTGSAAADPGPLTQWAQQIASDPTLAALGPFIGSVTAWEDLPIGADGFSFWELMFLTPTIAGAETAAKAFASTLTAGGAGAALSSSVSTGVVPAQALVGASVPTSATSYGSAVSAGLGRATSVGGLSVPPAWAAAPETIRLAGKALTAAGVASLPEVGTAAPGGMLGGIPPVGGMVNAAGGGQQGPGVRSGASAHSEKAGVTSNGGDVLSRPVQSGQAATTERTSSERDELGELRELLTELAKERDALERSADSLLGLAGLRPASGRR</sequence>
<proteinExistence type="predicted"/>
<accession>A0ABU5XPK8</accession>
<evidence type="ECO:0000256" key="1">
    <source>
        <dbReference type="SAM" id="MobiDB-lite"/>
    </source>
</evidence>
<organism evidence="3 4">
    <name type="scientific">[Mycobacterium] crassicus</name>
    <dbReference type="NCBI Taxonomy" id="2872309"/>
    <lineage>
        <taxon>Bacteria</taxon>
        <taxon>Bacillati</taxon>
        <taxon>Actinomycetota</taxon>
        <taxon>Actinomycetes</taxon>
        <taxon>Mycobacteriales</taxon>
        <taxon>Mycobacteriaceae</taxon>
        <taxon>Mycolicibacter</taxon>
    </lineage>
</organism>
<feature type="region of interest" description="Disordered" evidence="1">
    <location>
        <begin position="195"/>
        <end position="247"/>
    </location>
</feature>
<evidence type="ECO:0000313" key="4">
    <source>
        <dbReference type="Proteomes" id="UP001299596"/>
    </source>
</evidence>
<evidence type="ECO:0000313" key="3">
    <source>
        <dbReference type="EMBL" id="MEB3024203.1"/>
    </source>
</evidence>
<reference evidence="3 4" key="1">
    <citation type="submission" date="2023-12" db="EMBL/GenBank/DDBJ databases">
        <title>Description of new species of Mycobacterium terrae complex isolated from sewage at the Sao Paulo Zoological Park Foundation in Brazil.</title>
        <authorList>
            <person name="Romagnoli C.L."/>
            <person name="Conceicao E.C."/>
            <person name="Machado E."/>
            <person name="Barreto L.B.P.F."/>
            <person name="Sharma A."/>
            <person name="Silva N.M."/>
            <person name="Marques L.E."/>
            <person name="Juliana M.A."/>
            <person name="Lourenco M.C.S."/>
            <person name="Digiampietri L.A."/>
            <person name="Suffys P.N."/>
            <person name="Viana-Niero C."/>
        </authorList>
    </citation>
    <scope>NUCLEOTIDE SEQUENCE [LARGE SCALE GENOMIC DNA]</scope>
    <source>
        <strain evidence="3 4">MYC098</strain>
    </source>
</reference>
<feature type="domain" description="PPE family C-terminal" evidence="2">
    <location>
        <begin position="129"/>
        <end position="204"/>
    </location>
</feature>
<dbReference type="EMBL" id="JAYJJR010000048">
    <property type="protein sequence ID" value="MEB3024203.1"/>
    <property type="molecule type" value="Genomic_DNA"/>
</dbReference>